<feature type="region of interest" description="Disordered" evidence="6">
    <location>
        <begin position="314"/>
        <end position="341"/>
    </location>
</feature>
<feature type="region of interest" description="Disordered" evidence="6">
    <location>
        <begin position="1"/>
        <end position="21"/>
    </location>
</feature>
<comment type="subcellular location">
    <subcellularLocation>
        <location evidence="1">Cell membrane</location>
        <topology evidence="1">Multi-pass membrane protein</topology>
    </subcellularLocation>
</comment>
<dbReference type="Pfam" id="PF03631">
    <property type="entry name" value="Virul_fac_BrkB"/>
    <property type="match status" value="1"/>
</dbReference>
<name>A0A562VE22_9ACTN</name>
<evidence type="ECO:0000256" key="5">
    <source>
        <dbReference type="ARBA" id="ARBA00023136"/>
    </source>
</evidence>
<keyword evidence="2" id="KW-1003">Cell membrane</keyword>
<comment type="caution">
    <text evidence="8">The sequence shown here is derived from an EMBL/GenBank/DDBJ whole genome shotgun (WGS) entry which is preliminary data.</text>
</comment>
<feature type="transmembrane region" description="Helical" evidence="7">
    <location>
        <begin position="270"/>
        <end position="291"/>
    </location>
</feature>
<gene>
    <name evidence="8" type="ORF">LX16_1839</name>
</gene>
<evidence type="ECO:0000256" key="1">
    <source>
        <dbReference type="ARBA" id="ARBA00004651"/>
    </source>
</evidence>
<feature type="transmembrane region" description="Helical" evidence="7">
    <location>
        <begin position="114"/>
        <end position="137"/>
    </location>
</feature>
<keyword evidence="3 7" id="KW-0812">Transmembrane</keyword>
<evidence type="ECO:0000256" key="3">
    <source>
        <dbReference type="ARBA" id="ARBA00022692"/>
    </source>
</evidence>
<evidence type="ECO:0000256" key="4">
    <source>
        <dbReference type="ARBA" id="ARBA00022989"/>
    </source>
</evidence>
<evidence type="ECO:0000256" key="7">
    <source>
        <dbReference type="SAM" id="Phobius"/>
    </source>
</evidence>
<dbReference type="PANTHER" id="PTHR30213">
    <property type="entry name" value="INNER MEMBRANE PROTEIN YHJD"/>
    <property type="match status" value="1"/>
</dbReference>
<keyword evidence="5 7" id="KW-0472">Membrane</keyword>
<organism evidence="8 9">
    <name type="scientific">Stackebrandtia albiflava</name>
    <dbReference type="NCBI Taxonomy" id="406432"/>
    <lineage>
        <taxon>Bacteria</taxon>
        <taxon>Bacillati</taxon>
        <taxon>Actinomycetota</taxon>
        <taxon>Actinomycetes</taxon>
        <taxon>Glycomycetales</taxon>
        <taxon>Glycomycetaceae</taxon>
        <taxon>Stackebrandtia</taxon>
    </lineage>
</organism>
<feature type="transmembrane region" description="Helical" evidence="7">
    <location>
        <begin position="186"/>
        <end position="201"/>
    </location>
</feature>
<accession>A0A562VE22</accession>
<sequence length="341" mass="36340">MHTDRAPDPVHQPGSHAQDPPRKVRLRELAWPAVLRRTVTRFLAHDLLDWAAALTYYAVLSIFPGLLVLVSVLGMLGQDTTRALVDQITTLAPGAVGDILTDGIRNLQESRSSASLVAIVGVAAALWSASGYVGAFIRASNVVYGVPEGRPFWWVWPVRLALTVVSGVVLIVCSFLVVFTGRLAEALGRFIGAGGTFASVWDVAKWPVLVVLVSLILALLYWGAPNAVVGRFRIPSLGGLLAVVLWALASAGFALYVANFSSYNRTYGTLGGVIVFLVWLWISNIAVLLGAQFDAEVARGRAIVRGHPADVEPFTPLRSTAKKPAAGEAGGPATSREGANR</sequence>
<reference evidence="8 9" key="1">
    <citation type="journal article" date="2013" name="Stand. Genomic Sci.">
        <title>Genomic Encyclopedia of Type Strains, Phase I: The one thousand microbial genomes (KMG-I) project.</title>
        <authorList>
            <person name="Kyrpides N.C."/>
            <person name="Woyke T."/>
            <person name="Eisen J.A."/>
            <person name="Garrity G."/>
            <person name="Lilburn T.G."/>
            <person name="Beck B.J."/>
            <person name="Whitman W.B."/>
            <person name="Hugenholtz P."/>
            <person name="Klenk H.P."/>
        </authorList>
    </citation>
    <scope>NUCLEOTIDE SEQUENCE [LARGE SCALE GENOMIC DNA]</scope>
    <source>
        <strain evidence="8 9">DSM 45044</strain>
    </source>
</reference>
<dbReference type="AlphaFoldDB" id="A0A562VE22"/>
<keyword evidence="4 7" id="KW-1133">Transmembrane helix</keyword>
<feature type="transmembrane region" description="Helical" evidence="7">
    <location>
        <begin position="236"/>
        <end position="258"/>
    </location>
</feature>
<evidence type="ECO:0000313" key="8">
    <source>
        <dbReference type="EMBL" id="TWJ16115.1"/>
    </source>
</evidence>
<feature type="transmembrane region" description="Helical" evidence="7">
    <location>
        <begin position="54"/>
        <end position="76"/>
    </location>
</feature>
<feature type="transmembrane region" description="Helical" evidence="7">
    <location>
        <begin position="207"/>
        <end position="224"/>
    </location>
</feature>
<dbReference type="Proteomes" id="UP000321617">
    <property type="component" value="Unassembled WGS sequence"/>
</dbReference>
<dbReference type="NCBIfam" id="TIGR00765">
    <property type="entry name" value="yihY_not_rbn"/>
    <property type="match status" value="1"/>
</dbReference>
<evidence type="ECO:0000313" key="9">
    <source>
        <dbReference type="Proteomes" id="UP000321617"/>
    </source>
</evidence>
<dbReference type="GO" id="GO:0005886">
    <property type="term" value="C:plasma membrane"/>
    <property type="evidence" value="ECO:0007669"/>
    <property type="project" value="UniProtKB-SubCell"/>
</dbReference>
<feature type="transmembrane region" description="Helical" evidence="7">
    <location>
        <begin position="157"/>
        <end position="179"/>
    </location>
</feature>
<feature type="compositionally biased region" description="Low complexity" evidence="6">
    <location>
        <begin position="322"/>
        <end position="333"/>
    </location>
</feature>
<keyword evidence="9" id="KW-1185">Reference proteome</keyword>
<dbReference type="InterPro" id="IPR017039">
    <property type="entry name" value="Virul_fac_BrkB"/>
</dbReference>
<dbReference type="RefSeq" id="WP_211354359.1">
    <property type="nucleotide sequence ID" value="NZ_BAABIJ010000001.1"/>
</dbReference>
<proteinExistence type="predicted"/>
<dbReference type="PANTHER" id="PTHR30213:SF0">
    <property type="entry name" value="UPF0761 MEMBRANE PROTEIN YIHY"/>
    <property type="match status" value="1"/>
</dbReference>
<protein>
    <submittedName>
        <fullName evidence="8">Membrane protein</fullName>
    </submittedName>
</protein>
<evidence type="ECO:0000256" key="6">
    <source>
        <dbReference type="SAM" id="MobiDB-lite"/>
    </source>
</evidence>
<evidence type="ECO:0000256" key="2">
    <source>
        <dbReference type="ARBA" id="ARBA00022475"/>
    </source>
</evidence>
<dbReference type="EMBL" id="VLLL01000005">
    <property type="protein sequence ID" value="TWJ16115.1"/>
    <property type="molecule type" value="Genomic_DNA"/>
</dbReference>
<dbReference type="PIRSF" id="PIRSF035875">
    <property type="entry name" value="RNase_BN"/>
    <property type="match status" value="1"/>
</dbReference>